<reference evidence="5" key="1">
    <citation type="submission" date="2021-05" db="EMBL/GenBank/DDBJ databases">
        <title>Novel Bacillus species.</title>
        <authorList>
            <person name="Liu G."/>
        </authorList>
    </citation>
    <scope>NUCLEOTIDE SEQUENCE</scope>
    <source>
        <strain evidence="5">FJAT-49825</strain>
    </source>
</reference>
<protein>
    <submittedName>
        <fullName evidence="5">ABC transporter ATP-binding protein</fullName>
    </submittedName>
</protein>
<keyword evidence="1" id="KW-0813">Transport</keyword>
<dbReference type="Pfam" id="PF00005">
    <property type="entry name" value="ABC_tran"/>
    <property type="match status" value="1"/>
</dbReference>
<evidence type="ECO:0000256" key="1">
    <source>
        <dbReference type="ARBA" id="ARBA00022448"/>
    </source>
</evidence>
<comment type="caution">
    <text evidence="5">The sequence shown here is derived from an EMBL/GenBank/DDBJ whole genome shotgun (WGS) entry which is preliminary data.</text>
</comment>
<dbReference type="GO" id="GO:0005524">
    <property type="term" value="F:ATP binding"/>
    <property type="evidence" value="ECO:0007669"/>
    <property type="project" value="UniProtKB-KW"/>
</dbReference>
<proteinExistence type="predicted"/>
<dbReference type="FunFam" id="3.40.50.300:FF:000421">
    <property type="entry name" value="Branched-chain amino acid ABC transporter ATP-binding protein"/>
    <property type="match status" value="1"/>
</dbReference>
<dbReference type="GO" id="GO:0016887">
    <property type="term" value="F:ATP hydrolysis activity"/>
    <property type="evidence" value="ECO:0007669"/>
    <property type="project" value="InterPro"/>
</dbReference>
<accession>A0A942U250</accession>
<dbReference type="InterPro" id="IPR032823">
    <property type="entry name" value="BCA_ABC_TP_C"/>
</dbReference>
<evidence type="ECO:0000259" key="4">
    <source>
        <dbReference type="PROSITE" id="PS50893"/>
    </source>
</evidence>
<dbReference type="PANTHER" id="PTHR45772:SF9">
    <property type="entry name" value="CONSERVED COMPONENT OF ABC TRANSPORTER FOR NATURAL AMINO ACIDS"/>
    <property type="match status" value="1"/>
</dbReference>
<dbReference type="CDD" id="cd03219">
    <property type="entry name" value="ABC_Mj1267_LivG_branched"/>
    <property type="match status" value="1"/>
</dbReference>
<dbReference type="Pfam" id="PF12399">
    <property type="entry name" value="BCA_ABC_TP_C"/>
    <property type="match status" value="1"/>
</dbReference>
<dbReference type="EMBL" id="JAGYPF010000001">
    <property type="protein sequence ID" value="MBS4210872.1"/>
    <property type="molecule type" value="Genomic_DNA"/>
</dbReference>
<dbReference type="Proteomes" id="UP000679749">
    <property type="component" value="Unassembled WGS sequence"/>
</dbReference>
<dbReference type="SMART" id="SM00382">
    <property type="entry name" value="AAA"/>
    <property type="match status" value="1"/>
</dbReference>
<evidence type="ECO:0000313" key="6">
    <source>
        <dbReference type="Proteomes" id="UP000679749"/>
    </source>
</evidence>
<evidence type="ECO:0000256" key="2">
    <source>
        <dbReference type="ARBA" id="ARBA00022741"/>
    </source>
</evidence>
<keyword evidence="6" id="KW-1185">Reference proteome</keyword>
<gene>
    <name evidence="5" type="ORF">KHA99_00235</name>
</gene>
<dbReference type="SUPFAM" id="SSF52540">
    <property type="entry name" value="P-loop containing nucleoside triphosphate hydrolases"/>
    <property type="match status" value="1"/>
</dbReference>
<keyword evidence="3 5" id="KW-0067">ATP-binding</keyword>
<organism evidence="5 6">
    <name type="scientific">Neobacillus rhizophilus</name>
    <dbReference type="NCBI Taxonomy" id="2833579"/>
    <lineage>
        <taxon>Bacteria</taxon>
        <taxon>Bacillati</taxon>
        <taxon>Bacillota</taxon>
        <taxon>Bacilli</taxon>
        <taxon>Bacillales</taxon>
        <taxon>Bacillaceae</taxon>
        <taxon>Neobacillus</taxon>
    </lineage>
</organism>
<dbReference type="PROSITE" id="PS50893">
    <property type="entry name" value="ABC_TRANSPORTER_2"/>
    <property type="match status" value="1"/>
</dbReference>
<evidence type="ECO:0000256" key="3">
    <source>
        <dbReference type="ARBA" id="ARBA00022840"/>
    </source>
</evidence>
<dbReference type="InterPro" id="IPR003439">
    <property type="entry name" value="ABC_transporter-like_ATP-bd"/>
</dbReference>
<dbReference type="InterPro" id="IPR027417">
    <property type="entry name" value="P-loop_NTPase"/>
</dbReference>
<dbReference type="InterPro" id="IPR003593">
    <property type="entry name" value="AAA+_ATPase"/>
</dbReference>
<dbReference type="InterPro" id="IPR051120">
    <property type="entry name" value="ABC_AA/LPS_Transport"/>
</dbReference>
<dbReference type="PANTHER" id="PTHR45772">
    <property type="entry name" value="CONSERVED COMPONENT OF ABC TRANSPORTER FOR NATURAL AMINO ACIDS-RELATED"/>
    <property type="match status" value="1"/>
</dbReference>
<dbReference type="Gene3D" id="3.40.50.300">
    <property type="entry name" value="P-loop containing nucleotide triphosphate hydrolases"/>
    <property type="match status" value="1"/>
</dbReference>
<sequence>MLEVKGISRFFKGLVALDDVTFTVKQGDILGIIGPNGAGKSTLFNCITCFFPPSKGEVYFEGKKITGLNPFQITELGLTRTFQHTQVFPKLSVYENITTGQYVMKRKDPSRTKRQLEQKAHEIMEFVGVSEYKDTTAENLSLGYQTRLAIGIALATEPKLFLLDEPAAGMNPEETKQLVHLLREIRTKLGVTIILIEHDMKAVMGLCDKIVVLEYGKKIAEGTPQEIQENPRVIEAYLGSEALA</sequence>
<keyword evidence="2" id="KW-0547">Nucleotide-binding</keyword>
<dbReference type="GO" id="GO:0005886">
    <property type="term" value="C:plasma membrane"/>
    <property type="evidence" value="ECO:0007669"/>
    <property type="project" value="TreeGrafter"/>
</dbReference>
<dbReference type="AlphaFoldDB" id="A0A942U250"/>
<feature type="domain" description="ABC transporter" evidence="4">
    <location>
        <begin position="2"/>
        <end position="240"/>
    </location>
</feature>
<name>A0A942U250_9BACI</name>
<evidence type="ECO:0000313" key="5">
    <source>
        <dbReference type="EMBL" id="MBS4210872.1"/>
    </source>
</evidence>